<dbReference type="AlphaFoldDB" id="A0A7M7KZU3"/>
<dbReference type="Gene3D" id="6.10.140.2220">
    <property type="match status" value="1"/>
</dbReference>
<dbReference type="Pfam" id="PF01753">
    <property type="entry name" value="zf-MYND"/>
    <property type="match status" value="1"/>
</dbReference>
<evidence type="ECO:0000313" key="7">
    <source>
        <dbReference type="Proteomes" id="UP000594260"/>
    </source>
</evidence>
<dbReference type="Proteomes" id="UP000594260">
    <property type="component" value="Unplaced"/>
</dbReference>
<keyword evidence="2 4" id="KW-0863">Zinc-finger</keyword>
<dbReference type="RefSeq" id="XP_022671825.1">
    <property type="nucleotide sequence ID" value="XM_022816090.1"/>
</dbReference>
<dbReference type="Gene3D" id="2.170.270.10">
    <property type="entry name" value="SET domain"/>
    <property type="match status" value="1"/>
</dbReference>
<dbReference type="SUPFAM" id="SSF144232">
    <property type="entry name" value="HIT/MYND zinc finger-like"/>
    <property type="match status" value="1"/>
</dbReference>
<dbReference type="PANTHER" id="PTHR12197:SF251">
    <property type="entry name" value="EG:BACR7C10.4 PROTEIN"/>
    <property type="match status" value="1"/>
</dbReference>
<proteinExistence type="predicted"/>
<name>A0A7M7KZU3_VARDE</name>
<dbReference type="EnsemblMetazoa" id="XM_022816090">
    <property type="protein sequence ID" value="XP_022671825"/>
    <property type="gene ID" value="LOC111254836"/>
</dbReference>
<keyword evidence="1" id="KW-0479">Metal-binding</keyword>
<dbReference type="Gene3D" id="1.10.220.160">
    <property type="match status" value="1"/>
</dbReference>
<dbReference type="OrthoDB" id="6490747at2759"/>
<dbReference type="InterPro" id="IPR002893">
    <property type="entry name" value="Znf_MYND"/>
</dbReference>
<feature type="domain" description="MYND-type" evidence="5">
    <location>
        <begin position="82"/>
        <end position="119"/>
    </location>
</feature>
<dbReference type="SUPFAM" id="SSF82199">
    <property type="entry name" value="SET domain"/>
    <property type="match status" value="1"/>
</dbReference>
<protein>
    <recommendedName>
        <fullName evidence="5">MYND-type domain-containing protein</fullName>
    </recommendedName>
</protein>
<dbReference type="PROSITE" id="PS50865">
    <property type="entry name" value="ZF_MYND_2"/>
    <property type="match status" value="1"/>
</dbReference>
<sequence>MLLYVRKNALRDFGLAKFSGRRNSLLNLPYLVNFQILNQVGKTVTVMEGSPALHRVYKPGDIMIEEEPYACAVDTQYLASVCSYCIRRESSVRCPLCNSLSYCSIECKNKDVLYHNLECKVLQAVRAAGGHSIDGEMRLVVRALDRSIRERDSKKLSVGDYFGHKRTFDDLMQHLDKLSPNELTNSKGLSHTLFLLTKDHVQTTPEEILTIMDKCRINCHALVDHNSPHAFVRGRVVYLGVSKMNHSCVDVSYVQVFDGRKYTLRALTEIEVTNPLSLTIHYVPPTLPFKTRRRRLLKNYHFVCECPKCKLQNQQPNVPEADERLVTRIEAAFQNRYPYSRWYTMGHEFLNLLKALPETNFYVNWVLSQMQWSCKELGHHEESIFYGTRALLGSISVLSLERIFYTMCESMVMLGWTQPEHKNHTTFLTTRQFTKELYKLTHGMNHSIMRSLDIMIDATEFEQKSPEVETTLSANWYRSLPTPFLRFAKMLEEQIKNSAMGKIRGGGAETCLPYGRSKYASAYQRPYGQSWPVTQRTRPHHLHCMSSIRKMPP</sequence>
<evidence type="ECO:0000256" key="1">
    <source>
        <dbReference type="ARBA" id="ARBA00022723"/>
    </source>
</evidence>
<dbReference type="InterPro" id="IPR050869">
    <property type="entry name" value="H3K4_H4K5_MeTrfase"/>
</dbReference>
<dbReference type="GO" id="GO:0005634">
    <property type="term" value="C:nucleus"/>
    <property type="evidence" value="ECO:0007669"/>
    <property type="project" value="TreeGrafter"/>
</dbReference>
<dbReference type="PANTHER" id="PTHR12197">
    <property type="entry name" value="HISTONE-LYSINE N-METHYLTRANSFERASE SMYD"/>
    <property type="match status" value="1"/>
</dbReference>
<evidence type="ECO:0000256" key="3">
    <source>
        <dbReference type="ARBA" id="ARBA00022833"/>
    </source>
</evidence>
<evidence type="ECO:0000256" key="4">
    <source>
        <dbReference type="PROSITE-ProRule" id="PRU00134"/>
    </source>
</evidence>
<dbReference type="PROSITE" id="PS01360">
    <property type="entry name" value="ZF_MYND_1"/>
    <property type="match status" value="1"/>
</dbReference>
<dbReference type="GeneID" id="111254836"/>
<organism evidence="6 7">
    <name type="scientific">Varroa destructor</name>
    <name type="common">Honeybee mite</name>
    <dbReference type="NCBI Taxonomy" id="109461"/>
    <lineage>
        <taxon>Eukaryota</taxon>
        <taxon>Metazoa</taxon>
        <taxon>Ecdysozoa</taxon>
        <taxon>Arthropoda</taxon>
        <taxon>Chelicerata</taxon>
        <taxon>Arachnida</taxon>
        <taxon>Acari</taxon>
        <taxon>Parasitiformes</taxon>
        <taxon>Mesostigmata</taxon>
        <taxon>Gamasina</taxon>
        <taxon>Dermanyssoidea</taxon>
        <taxon>Varroidae</taxon>
        <taxon>Varroa</taxon>
    </lineage>
</organism>
<accession>A0A7M7KZU3</accession>
<dbReference type="GO" id="GO:0008270">
    <property type="term" value="F:zinc ion binding"/>
    <property type="evidence" value="ECO:0007669"/>
    <property type="project" value="UniProtKB-KW"/>
</dbReference>
<keyword evidence="3" id="KW-0862">Zinc</keyword>
<keyword evidence="7" id="KW-1185">Reference proteome</keyword>
<dbReference type="KEGG" id="vde:111254836"/>
<evidence type="ECO:0000313" key="6">
    <source>
        <dbReference type="EnsemblMetazoa" id="XP_022671825"/>
    </source>
</evidence>
<evidence type="ECO:0000256" key="2">
    <source>
        <dbReference type="ARBA" id="ARBA00022771"/>
    </source>
</evidence>
<dbReference type="InParanoid" id="A0A7M7KZU3"/>
<evidence type="ECO:0000259" key="5">
    <source>
        <dbReference type="PROSITE" id="PS50865"/>
    </source>
</evidence>
<dbReference type="InterPro" id="IPR046341">
    <property type="entry name" value="SET_dom_sf"/>
</dbReference>
<reference evidence="6" key="1">
    <citation type="submission" date="2021-01" db="UniProtKB">
        <authorList>
            <consortium name="EnsemblMetazoa"/>
        </authorList>
    </citation>
    <scope>IDENTIFICATION</scope>
</reference>